<dbReference type="EMBL" id="DXIE01000026">
    <property type="protein sequence ID" value="HIV61899.1"/>
    <property type="molecule type" value="Genomic_DNA"/>
</dbReference>
<evidence type="ECO:0000256" key="1">
    <source>
        <dbReference type="SAM" id="MobiDB-lite"/>
    </source>
</evidence>
<dbReference type="InterPro" id="IPR006448">
    <property type="entry name" value="Phage_term_ssu_P27"/>
</dbReference>
<accession>A0A9D1PI09</accession>
<reference evidence="2" key="1">
    <citation type="journal article" date="2021" name="PeerJ">
        <title>Extensive microbial diversity within the chicken gut microbiome revealed by metagenomics and culture.</title>
        <authorList>
            <person name="Gilroy R."/>
            <person name="Ravi A."/>
            <person name="Getino M."/>
            <person name="Pursley I."/>
            <person name="Horton D.L."/>
            <person name="Alikhan N.F."/>
            <person name="Baker D."/>
            <person name="Gharbi K."/>
            <person name="Hall N."/>
            <person name="Watson M."/>
            <person name="Adriaenssens E.M."/>
            <person name="Foster-Nyarko E."/>
            <person name="Jarju S."/>
            <person name="Secka A."/>
            <person name="Antonio M."/>
            <person name="Oren A."/>
            <person name="Chaudhuri R.R."/>
            <person name="La Ragione R."/>
            <person name="Hildebrand F."/>
            <person name="Pallen M.J."/>
        </authorList>
    </citation>
    <scope>NUCLEOTIDE SEQUENCE</scope>
    <source>
        <strain evidence="2">CHK193-4272</strain>
    </source>
</reference>
<protein>
    <submittedName>
        <fullName evidence="2">Phage terminase small subunit P27 family</fullName>
    </submittedName>
</protein>
<proteinExistence type="predicted"/>
<name>A0A9D1PI09_9FIRM</name>
<feature type="compositionally biased region" description="Basic and acidic residues" evidence="1">
    <location>
        <begin position="10"/>
        <end position="32"/>
    </location>
</feature>
<comment type="caution">
    <text evidence="2">The sequence shown here is derived from an EMBL/GenBank/DDBJ whole genome shotgun (WGS) entry which is preliminary data.</text>
</comment>
<evidence type="ECO:0000313" key="2">
    <source>
        <dbReference type="EMBL" id="HIV61899.1"/>
    </source>
</evidence>
<organism evidence="2 3">
    <name type="scientific">Candidatus Butyricicoccus avistercoris</name>
    <dbReference type="NCBI Taxonomy" id="2838518"/>
    <lineage>
        <taxon>Bacteria</taxon>
        <taxon>Bacillati</taxon>
        <taxon>Bacillota</taxon>
        <taxon>Clostridia</taxon>
        <taxon>Eubacteriales</taxon>
        <taxon>Butyricicoccaceae</taxon>
        <taxon>Butyricicoccus</taxon>
    </lineage>
</organism>
<dbReference type="Pfam" id="PF05119">
    <property type="entry name" value="Terminase_4"/>
    <property type="match status" value="1"/>
</dbReference>
<dbReference type="Proteomes" id="UP000886808">
    <property type="component" value="Unassembled WGS sequence"/>
</dbReference>
<sequence length="163" mass="18726">MPRKLPQKVIEMRGKSHQTKAEKEERRNSELQISDAKRIRAPDYLPEMLRAEFNELGQQLIKVQLACKLDRDVMARYLMSKQNWILAHEKAKDSLLFDDDPKTVGGWTKIANQYFNQCQACANAMGLTITSRCKLVVPQSKDEEENDPMAKMLAERMAKRASG</sequence>
<dbReference type="NCBIfam" id="TIGR01558">
    <property type="entry name" value="sm_term_P27"/>
    <property type="match status" value="1"/>
</dbReference>
<reference evidence="2" key="2">
    <citation type="submission" date="2021-04" db="EMBL/GenBank/DDBJ databases">
        <authorList>
            <person name="Gilroy R."/>
        </authorList>
    </citation>
    <scope>NUCLEOTIDE SEQUENCE</scope>
    <source>
        <strain evidence="2">CHK193-4272</strain>
    </source>
</reference>
<feature type="region of interest" description="Disordered" evidence="1">
    <location>
        <begin position="1"/>
        <end position="32"/>
    </location>
</feature>
<gene>
    <name evidence="2" type="ORF">H9746_03495</name>
</gene>
<evidence type="ECO:0000313" key="3">
    <source>
        <dbReference type="Proteomes" id="UP000886808"/>
    </source>
</evidence>
<dbReference type="AlphaFoldDB" id="A0A9D1PI09"/>